<organism evidence="1 2">
    <name type="scientific">Ensete ventricosum</name>
    <name type="common">Abyssinian banana</name>
    <name type="synonym">Musa ensete</name>
    <dbReference type="NCBI Taxonomy" id="4639"/>
    <lineage>
        <taxon>Eukaryota</taxon>
        <taxon>Viridiplantae</taxon>
        <taxon>Streptophyta</taxon>
        <taxon>Embryophyta</taxon>
        <taxon>Tracheophyta</taxon>
        <taxon>Spermatophyta</taxon>
        <taxon>Magnoliopsida</taxon>
        <taxon>Liliopsida</taxon>
        <taxon>Zingiberales</taxon>
        <taxon>Musaceae</taxon>
        <taxon>Ensete</taxon>
    </lineage>
</organism>
<evidence type="ECO:0000313" key="2">
    <source>
        <dbReference type="Proteomes" id="UP000287651"/>
    </source>
</evidence>
<gene>
    <name evidence="1" type="ORF">B296_00022332</name>
</gene>
<proteinExistence type="predicted"/>
<name>A0A426YRJ2_ENSVE</name>
<reference evidence="1 2" key="1">
    <citation type="journal article" date="2014" name="Agronomy (Basel)">
        <title>A Draft Genome Sequence for Ensete ventricosum, the Drought-Tolerant Tree Against Hunger.</title>
        <authorList>
            <person name="Harrison J."/>
            <person name="Moore K.A."/>
            <person name="Paszkiewicz K."/>
            <person name="Jones T."/>
            <person name="Grant M."/>
            <person name="Ambacheew D."/>
            <person name="Muzemil S."/>
            <person name="Studholme D.J."/>
        </authorList>
    </citation>
    <scope>NUCLEOTIDE SEQUENCE [LARGE SCALE GENOMIC DNA]</scope>
</reference>
<dbReference type="EMBL" id="AMZH03010647">
    <property type="protein sequence ID" value="RRT54341.1"/>
    <property type="molecule type" value="Genomic_DNA"/>
</dbReference>
<comment type="caution">
    <text evidence="1">The sequence shown here is derived from an EMBL/GenBank/DDBJ whole genome shotgun (WGS) entry which is preliminary data.</text>
</comment>
<sequence length="131" mass="15006">MLRESASLKGSFMYKNALLFELHVEYTAERHLNEKLFIGLKHVVSVRLGHVEWMLFSSRLRDMPWRLCHRSYKSKSLSSYAMTSSAKGMLLANATTTVNKKALAVVNAYVLWTEEKPSTGWSYDKGSEPCR</sequence>
<dbReference type="AlphaFoldDB" id="A0A426YRJ2"/>
<accession>A0A426YRJ2</accession>
<protein>
    <submittedName>
        <fullName evidence="1">Uncharacterized protein</fullName>
    </submittedName>
</protein>
<dbReference type="Proteomes" id="UP000287651">
    <property type="component" value="Unassembled WGS sequence"/>
</dbReference>
<evidence type="ECO:0000313" key="1">
    <source>
        <dbReference type="EMBL" id="RRT54341.1"/>
    </source>
</evidence>